<dbReference type="GO" id="GO:0016787">
    <property type="term" value="F:hydrolase activity"/>
    <property type="evidence" value="ECO:0007669"/>
    <property type="project" value="UniProtKB-KW"/>
</dbReference>
<evidence type="ECO:0000313" key="4">
    <source>
        <dbReference type="Proteomes" id="UP000092164"/>
    </source>
</evidence>
<gene>
    <name evidence="3" type="ORF">A9200_14125</name>
</gene>
<dbReference type="AlphaFoldDB" id="A0A1B7ZCW2"/>
<dbReference type="InterPro" id="IPR050300">
    <property type="entry name" value="GDXG_lipolytic_enzyme"/>
</dbReference>
<dbReference type="KEGG" id="mart:BTR34_15825"/>
<keyword evidence="1" id="KW-0378">Hydrolase</keyword>
<organism evidence="3 4">
    <name type="scientific">Maribacter hydrothermalis</name>
    <dbReference type="NCBI Taxonomy" id="1836467"/>
    <lineage>
        <taxon>Bacteria</taxon>
        <taxon>Pseudomonadati</taxon>
        <taxon>Bacteroidota</taxon>
        <taxon>Flavobacteriia</taxon>
        <taxon>Flavobacteriales</taxon>
        <taxon>Flavobacteriaceae</taxon>
        <taxon>Maribacter</taxon>
    </lineage>
</organism>
<evidence type="ECO:0000313" key="3">
    <source>
        <dbReference type="EMBL" id="OBR40967.1"/>
    </source>
</evidence>
<dbReference type="InterPro" id="IPR029058">
    <property type="entry name" value="AB_hydrolase_fold"/>
</dbReference>
<dbReference type="Gene3D" id="3.40.50.1820">
    <property type="entry name" value="alpha/beta hydrolase"/>
    <property type="match status" value="1"/>
</dbReference>
<dbReference type="OrthoDB" id="9777975at2"/>
<accession>A0A1B7ZCW2</accession>
<comment type="caution">
    <text evidence="3">The sequence shown here is derived from an EMBL/GenBank/DDBJ whole genome shotgun (WGS) entry which is preliminary data.</text>
</comment>
<dbReference type="SUPFAM" id="SSF53474">
    <property type="entry name" value="alpha/beta-Hydrolases"/>
    <property type="match status" value="1"/>
</dbReference>
<dbReference type="PANTHER" id="PTHR48081">
    <property type="entry name" value="AB HYDROLASE SUPERFAMILY PROTEIN C4A8.06C"/>
    <property type="match status" value="1"/>
</dbReference>
<keyword evidence="4" id="KW-1185">Reference proteome</keyword>
<name>A0A1B7ZCW2_9FLAO</name>
<feature type="domain" description="BD-FAE-like" evidence="2">
    <location>
        <begin position="51"/>
        <end position="242"/>
    </location>
</feature>
<dbReference type="Proteomes" id="UP000092164">
    <property type="component" value="Unassembled WGS sequence"/>
</dbReference>
<dbReference type="InterPro" id="IPR049492">
    <property type="entry name" value="BD-FAE-like_dom"/>
</dbReference>
<proteinExistence type="predicted"/>
<protein>
    <submittedName>
        <fullName evidence="3">Lipase</fullName>
    </submittedName>
</protein>
<dbReference type="STRING" id="1836467.BTR34_15825"/>
<evidence type="ECO:0000256" key="1">
    <source>
        <dbReference type="ARBA" id="ARBA00022801"/>
    </source>
</evidence>
<dbReference type="RefSeq" id="WP_068482943.1">
    <property type="nucleotide sequence ID" value="NZ_CP018760.1"/>
</dbReference>
<sequence>MKKASIIVFIGCALFFTSCTEDNNTTIEFETDEAISLNNLSYGDNAKQIYDIYLPKNRTQDTKVILLIHGGGWTSGDKIDMNGFKDFIKTELPNIAVVNMNYRFANNTTSPYPMQINDISSLINLLKEKRSAYQISNSIGLIGVSAGGHLGLLWSYAHDNEQQVKMVCSIVGPTNLLDDAYQNSTDPVINDLIGLFGNDEQNLQNASPLYQLNANSPPTILFYGGQDPLIPNAQGVALNTRLTELDVIHEFTFYQNEGHGWVGLNLLDTSIKLKSFIENNLN</sequence>
<reference evidence="4" key="1">
    <citation type="submission" date="2016-06" db="EMBL/GenBank/DDBJ databases">
        <authorList>
            <person name="Zhan P."/>
        </authorList>
    </citation>
    <scope>NUCLEOTIDE SEQUENCE [LARGE SCALE GENOMIC DNA]</scope>
    <source>
        <strain evidence="4">T28</strain>
    </source>
</reference>
<dbReference type="Pfam" id="PF20434">
    <property type="entry name" value="BD-FAE"/>
    <property type="match status" value="1"/>
</dbReference>
<evidence type="ECO:0000259" key="2">
    <source>
        <dbReference type="Pfam" id="PF20434"/>
    </source>
</evidence>
<dbReference type="PROSITE" id="PS51257">
    <property type="entry name" value="PROKAR_LIPOPROTEIN"/>
    <property type="match status" value="1"/>
</dbReference>
<dbReference type="EMBL" id="LZFP01000004">
    <property type="protein sequence ID" value="OBR40967.1"/>
    <property type="molecule type" value="Genomic_DNA"/>
</dbReference>